<sequence length="198" mass="21807">MPPKEPTRAQLSSRLTYSQTTPAFLRKLQNKVAGVADEDDDDEFEDYGSGRVPIPKRPAIPQRPDDDPGSADEDEPDEAPQIVVLKEGRHLNQWQVENEKRKAKGLPPLPRPPSPSSEPSTGPSKFNSQLATKSKLKKKNDLSFSSGGVAPSAKRAKRKIGDASDDDGEPPEKLLNRKDYKKKQKKVPKVGLSFADDV</sequence>
<accession>A0ACB8QS42</accession>
<reference evidence="1" key="2">
    <citation type="journal article" date="2022" name="New Phytol.">
        <title>Evolutionary transition to the ectomycorrhizal habit in the genomes of a hyperdiverse lineage of mushroom-forming fungi.</title>
        <authorList>
            <person name="Looney B."/>
            <person name="Miyauchi S."/>
            <person name="Morin E."/>
            <person name="Drula E."/>
            <person name="Courty P.E."/>
            <person name="Kohler A."/>
            <person name="Kuo A."/>
            <person name="LaButti K."/>
            <person name="Pangilinan J."/>
            <person name="Lipzen A."/>
            <person name="Riley R."/>
            <person name="Andreopoulos W."/>
            <person name="He G."/>
            <person name="Johnson J."/>
            <person name="Nolan M."/>
            <person name="Tritt A."/>
            <person name="Barry K.W."/>
            <person name="Grigoriev I.V."/>
            <person name="Nagy L.G."/>
            <person name="Hibbett D."/>
            <person name="Henrissat B."/>
            <person name="Matheny P.B."/>
            <person name="Labbe J."/>
            <person name="Martin F.M."/>
        </authorList>
    </citation>
    <scope>NUCLEOTIDE SEQUENCE</scope>
    <source>
        <strain evidence="1">EC-137</strain>
    </source>
</reference>
<reference evidence="1" key="1">
    <citation type="submission" date="2021-02" db="EMBL/GenBank/DDBJ databases">
        <authorList>
            <consortium name="DOE Joint Genome Institute"/>
            <person name="Ahrendt S."/>
            <person name="Looney B.P."/>
            <person name="Miyauchi S."/>
            <person name="Morin E."/>
            <person name="Drula E."/>
            <person name="Courty P.E."/>
            <person name="Chicoki N."/>
            <person name="Fauchery L."/>
            <person name="Kohler A."/>
            <person name="Kuo A."/>
            <person name="Labutti K."/>
            <person name="Pangilinan J."/>
            <person name="Lipzen A."/>
            <person name="Riley R."/>
            <person name="Andreopoulos W."/>
            <person name="He G."/>
            <person name="Johnson J."/>
            <person name="Barry K.W."/>
            <person name="Grigoriev I.V."/>
            <person name="Nagy L."/>
            <person name="Hibbett D."/>
            <person name="Henrissat B."/>
            <person name="Matheny P.B."/>
            <person name="Labbe J."/>
            <person name="Martin F."/>
        </authorList>
    </citation>
    <scope>NUCLEOTIDE SEQUENCE</scope>
    <source>
        <strain evidence="1">EC-137</strain>
    </source>
</reference>
<evidence type="ECO:0000313" key="2">
    <source>
        <dbReference type="Proteomes" id="UP000814128"/>
    </source>
</evidence>
<evidence type="ECO:0000313" key="1">
    <source>
        <dbReference type="EMBL" id="KAI0034555.1"/>
    </source>
</evidence>
<protein>
    <submittedName>
        <fullName evidence="1">Uncharacterized protein</fullName>
    </submittedName>
</protein>
<gene>
    <name evidence="1" type="ORF">K488DRAFT_83850</name>
</gene>
<dbReference type="EMBL" id="MU273498">
    <property type="protein sequence ID" value="KAI0034555.1"/>
    <property type="molecule type" value="Genomic_DNA"/>
</dbReference>
<dbReference type="Proteomes" id="UP000814128">
    <property type="component" value="Unassembled WGS sequence"/>
</dbReference>
<organism evidence="1 2">
    <name type="scientific">Vararia minispora EC-137</name>
    <dbReference type="NCBI Taxonomy" id="1314806"/>
    <lineage>
        <taxon>Eukaryota</taxon>
        <taxon>Fungi</taxon>
        <taxon>Dikarya</taxon>
        <taxon>Basidiomycota</taxon>
        <taxon>Agaricomycotina</taxon>
        <taxon>Agaricomycetes</taxon>
        <taxon>Russulales</taxon>
        <taxon>Lachnocladiaceae</taxon>
        <taxon>Vararia</taxon>
    </lineage>
</organism>
<proteinExistence type="predicted"/>
<comment type="caution">
    <text evidence="1">The sequence shown here is derived from an EMBL/GenBank/DDBJ whole genome shotgun (WGS) entry which is preliminary data.</text>
</comment>
<name>A0ACB8QS42_9AGAM</name>
<keyword evidence="2" id="KW-1185">Reference proteome</keyword>